<accession>A0AAV3RTL9</accession>
<dbReference type="EMBL" id="BAABME010012392">
    <property type="protein sequence ID" value="GAA0185068.1"/>
    <property type="molecule type" value="Genomic_DNA"/>
</dbReference>
<name>A0AAV3RTL9_LITER</name>
<feature type="region of interest" description="Disordered" evidence="1">
    <location>
        <begin position="58"/>
        <end position="77"/>
    </location>
</feature>
<organism evidence="2 3">
    <name type="scientific">Lithospermum erythrorhizon</name>
    <name type="common">Purple gromwell</name>
    <name type="synonym">Lithospermum officinale var. erythrorhizon</name>
    <dbReference type="NCBI Taxonomy" id="34254"/>
    <lineage>
        <taxon>Eukaryota</taxon>
        <taxon>Viridiplantae</taxon>
        <taxon>Streptophyta</taxon>
        <taxon>Embryophyta</taxon>
        <taxon>Tracheophyta</taxon>
        <taxon>Spermatophyta</taxon>
        <taxon>Magnoliopsida</taxon>
        <taxon>eudicotyledons</taxon>
        <taxon>Gunneridae</taxon>
        <taxon>Pentapetalae</taxon>
        <taxon>asterids</taxon>
        <taxon>lamiids</taxon>
        <taxon>Boraginales</taxon>
        <taxon>Boraginaceae</taxon>
        <taxon>Boraginoideae</taxon>
        <taxon>Lithospermeae</taxon>
        <taxon>Lithospermum</taxon>
    </lineage>
</organism>
<evidence type="ECO:0000313" key="3">
    <source>
        <dbReference type="Proteomes" id="UP001454036"/>
    </source>
</evidence>
<dbReference type="AlphaFoldDB" id="A0AAV3RTL9"/>
<evidence type="ECO:0000313" key="2">
    <source>
        <dbReference type="EMBL" id="GAA0185068.1"/>
    </source>
</evidence>
<sequence length="77" mass="7911">MNLVNAWSFNPAGMMASRMSGKKGASPANSVLVPRRACLATLAERAFTCLRKAAIASERGAGATASRVVASDDSAVL</sequence>
<proteinExistence type="predicted"/>
<evidence type="ECO:0000256" key="1">
    <source>
        <dbReference type="SAM" id="MobiDB-lite"/>
    </source>
</evidence>
<gene>
    <name evidence="2" type="ORF">LIER_32356</name>
</gene>
<reference evidence="2 3" key="1">
    <citation type="submission" date="2024-01" db="EMBL/GenBank/DDBJ databases">
        <title>The complete chloroplast genome sequence of Lithospermum erythrorhizon: insights into the phylogenetic relationship among Boraginaceae species and the maternal lineages of purple gromwells.</title>
        <authorList>
            <person name="Okada T."/>
            <person name="Watanabe K."/>
        </authorList>
    </citation>
    <scope>NUCLEOTIDE SEQUENCE [LARGE SCALE GENOMIC DNA]</scope>
</reference>
<comment type="caution">
    <text evidence="2">The sequence shown here is derived from an EMBL/GenBank/DDBJ whole genome shotgun (WGS) entry which is preliminary data.</text>
</comment>
<protein>
    <submittedName>
        <fullName evidence="2">Uncharacterized protein</fullName>
    </submittedName>
</protein>
<dbReference type="Proteomes" id="UP001454036">
    <property type="component" value="Unassembled WGS sequence"/>
</dbReference>
<keyword evidence="3" id="KW-1185">Reference proteome</keyword>